<sequence>TDIFTCIAPNLLHQIHKGVFKTHLLEWCQSILSESEMDRRFHAMSHHPTLRHFRDGISGLKQWSGTKAKHVERVFVSVIAGAVQGKLMIATRALMDFMMVAQYLEHSDATLAFMDEKLADFHRNKQGFVDVRACKQPEFNIPKLHSLQHYTEFIKLLGALDGYNSESLECLHINCAKKAYHASNKKDYALQMMQWLTRQEAMYIFQSYL</sequence>
<evidence type="ECO:0000313" key="1">
    <source>
        <dbReference type="EMBL" id="KDQ14633.1"/>
    </source>
</evidence>
<reference evidence="2" key="1">
    <citation type="journal article" date="2014" name="Proc. Natl. Acad. Sci. U.S.A.">
        <title>Extensive sampling of basidiomycete genomes demonstrates inadequacy of the white-rot/brown-rot paradigm for wood decay fungi.</title>
        <authorList>
            <person name="Riley R."/>
            <person name="Salamov A.A."/>
            <person name="Brown D.W."/>
            <person name="Nagy L.G."/>
            <person name="Floudas D."/>
            <person name="Held B.W."/>
            <person name="Levasseur A."/>
            <person name="Lombard V."/>
            <person name="Morin E."/>
            <person name="Otillar R."/>
            <person name="Lindquist E.A."/>
            <person name="Sun H."/>
            <person name="LaButti K.M."/>
            <person name="Schmutz J."/>
            <person name="Jabbour D."/>
            <person name="Luo H."/>
            <person name="Baker S.E."/>
            <person name="Pisabarro A.G."/>
            <person name="Walton J.D."/>
            <person name="Blanchette R.A."/>
            <person name="Henrissat B."/>
            <person name="Martin F."/>
            <person name="Cullen D."/>
            <person name="Hibbett D.S."/>
            <person name="Grigoriev I.V."/>
        </authorList>
    </citation>
    <scope>NUCLEOTIDE SEQUENCE [LARGE SCALE GENOMIC DNA]</scope>
    <source>
        <strain evidence="2">FD-172 SS1</strain>
    </source>
</reference>
<dbReference type="STRING" id="930990.A0A067MFP2"/>
<dbReference type="AlphaFoldDB" id="A0A067MFP2"/>
<evidence type="ECO:0000313" key="2">
    <source>
        <dbReference type="Proteomes" id="UP000027195"/>
    </source>
</evidence>
<feature type="non-terminal residue" evidence="1">
    <location>
        <position position="1"/>
    </location>
</feature>
<dbReference type="OrthoDB" id="3232941at2759"/>
<dbReference type="Proteomes" id="UP000027195">
    <property type="component" value="Unassembled WGS sequence"/>
</dbReference>
<proteinExistence type="predicted"/>
<dbReference type="InParanoid" id="A0A067MFP2"/>
<dbReference type="EMBL" id="KL198036">
    <property type="protein sequence ID" value="KDQ14633.1"/>
    <property type="molecule type" value="Genomic_DNA"/>
</dbReference>
<dbReference type="HOGENOM" id="CLU_006344_12_2_1"/>
<name>A0A067MFP2_BOTB1</name>
<dbReference type="Pfam" id="PF18759">
    <property type="entry name" value="Plavaka"/>
    <property type="match status" value="1"/>
</dbReference>
<gene>
    <name evidence="1" type="ORF">BOTBODRAFT_91795</name>
</gene>
<organism evidence="1 2">
    <name type="scientific">Botryobasidium botryosum (strain FD-172 SS1)</name>
    <dbReference type="NCBI Taxonomy" id="930990"/>
    <lineage>
        <taxon>Eukaryota</taxon>
        <taxon>Fungi</taxon>
        <taxon>Dikarya</taxon>
        <taxon>Basidiomycota</taxon>
        <taxon>Agaricomycotina</taxon>
        <taxon>Agaricomycetes</taxon>
        <taxon>Cantharellales</taxon>
        <taxon>Botryobasidiaceae</taxon>
        <taxon>Botryobasidium</taxon>
    </lineage>
</organism>
<dbReference type="InterPro" id="IPR041078">
    <property type="entry name" value="Plavaka"/>
</dbReference>
<feature type="non-terminal residue" evidence="1">
    <location>
        <position position="209"/>
    </location>
</feature>
<keyword evidence="2" id="KW-1185">Reference proteome</keyword>
<protein>
    <submittedName>
        <fullName evidence="1">Uncharacterized protein</fullName>
    </submittedName>
</protein>
<accession>A0A067MFP2</accession>